<dbReference type="Proteomes" id="UP000242287">
    <property type="component" value="Unassembled WGS sequence"/>
</dbReference>
<dbReference type="GO" id="GO:0003676">
    <property type="term" value="F:nucleic acid binding"/>
    <property type="evidence" value="ECO:0007669"/>
    <property type="project" value="InterPro"/>
</dbReference>
<keyword evidence="2" id="KW-0690">Ribosome biogenesis</keyword>
<accession>A0A2A9NZ13</accession>
<comment type="subcellular location">
    <subcellularLocation>
        <location evidence="1">Nucleus</location>
        <location evidence="1">Nucleolus</location>
    </subcellularLocation>
</comment>
<gene>
    <name evidence="8" type="ORF">AMATHDRAFT_133458</name>
</gene>
<dbReference type="GO" id="GO:0005730">
    <property type="term" value="C:nucleolus"/>
    <property type="evidence" value="ECO:0007669"/>
    <property type="project" value="UniProtKB-SubCell"/>
</dbReference>
<feature type="domain" description="G-patch" evidence="7">
    <location>
        <begin position="1"/>
        <end position="36"/>
    </location>
</feature>
<evidence type="ECO:0000256" key="5">
    <source>
        <dbReference type="ARBA" id="ARBA00038007"/>
    </source>
</evidence>
<dbReference type="AlphaFoldDB" id="A0A2A9NZ13"/>
<evidence type="ECO:0000256" key="2">
    <source>
        <dbReference type="ARBA" id="ARBA00022517"/>
    </source>
</evidence>
<evidence type="ECO:0000256" key="4">
    <source>
        <dbReference type="ARBA" id="ARBA00023242"/>
    </source>
</evidence>
<dbReference type="PANTHER" id="PTHR23149:SF31">
    <property type="entry name" value="PROTEIN PXR1"/>
    <property type="match status" value="1"/>
</dbReference>
<dbReference type="PANTHER" id="PTHR23149">
    <property type="entry name" value="G PATCH DOMAIN CONTAINING PROTEIN"/>
    <property type="match status" value="1"/>
</dbReference>
<evidence type="ECO:0000259" key="7">
    <source>
        <dbReference type="PROSITE" id="PS50174"/>
    </source>
</evidence>
<evidence type="ECO:0000313" key="8">
    <source>
        <dbReference type="EMBL" id="PFH53767.1"/>
    </source>
</evidence>
<organism evidence="8 9">
    <name type="scientific">Amanita thiersii Skay4041</name>
    <dbReference type="NCBI Taxonomy" id="703135"/>
    <lineage>
        <taxon>Eukaryota</taxon>
        <taxon>Fungi</taxon>
        <taxon>Dikarya</taxon>
        <taxon>Basidiomycota</taxon>
        <taxon>Agaricomycotina</taxon>
        <taxon>Agaricomycetes</taxon>
        <taxon>Agaricomycetidae</taxon>
        <taxon>Agaricales</taxon>
        <taxon>Pluteineae</taxon>
        <taxon>Amanitaceae</taxon>
        <taxon>Amanita</taxon>
    </lineage>
</organism>
<dbReference type="InterPro" id="IPR000467">
    <property type="entry name" value="G_patch_dom"/>
</dbReference>
<feature type="non-terminal residue" evidence="8">
    <location>
        <position position="1"/>
    </location>
</feature>
<reference evidence="8 9" key="1">
    <citation type="submission" date="2014-02" db="EMBL/GenBank/DDBJ databases">
        <title>Transposable element dynamics among asymbiotic and ectomycorrhizal Amanita fungi.</title>
        <authorList>
            <consortium name="DOE Joint Genome Institute"/>
            <person name="Hess J."/>
            <person name="Skrede I."/>
            <person name="Wolfe B."/>
            <person name="LaButti K."/>
            <person name="Ohm R.A."/>
            <person name="Grigoriev I.V."/>
            <person name="Pringle A."/>
        </authorList>
    </citation>
    <scope>NUCLEOTIDE SEQUENCE [LARGE SCALE GENOMIC DNA]</scope>
    <source>
        <strain evidence="8 9">SKay4041</strain>
    </source>
</reference>
<evidence type="ECO:0000256" key="6">
    <source>
        <dbReference type="ARBA" id="ARBA00041961"/>
    </source>
</evidence>
<dbReference type="GO" id="GO:0006364">
    <property type="term" value="P:rRNA processing"/>
    <property type="evidence" value="ECO:0007669"/>
    <property type="project" value="UniProtKB-KW"/>
</dbReference>
<dbReference type="InterPro" id="IPR050656">
    <property type="entry name" value="PINX1"/>
</dbReference>
<keyword evidence="3" id="KW-0698">rRNA processing</keyword>
<dbReference type="PROSITE" id="PS50174">
    <property type="entry name" value="G_PATCH"/>
    <property type="match status" value="1"/>
</dbReference>
<dbReference type="EMBL" id="KZ301972">
    <property type="protein sequence ID" value="PFH53767.1"/>
    <property type="molecule type" value="Genomic_DNA"/>
</dbReference>
<dbReference type="Pfam" id="PF01585">
    <property type="entry name" value="G-patch"/>
    <property type="match status" value="1"/>
</dbReference>
<dbReference type="OrthoDB" id="29523at2759"/>
<comment type="similarity">
    <text evidence="5">Belongs to the PINX1 family.</text>
</comment>
<evidence type="ECO:0000256" key="1">
    <source>
        <dbReference type="ARBA" id="ARBA00004604"/>
    </source>
</evidence>
<evidence type="ECO:0000313" key="9">
    <source>
        <dbReference type="Proteomes" id="UP000242287"/>
    </source>
</evidence>
<keyword evidence="9" id="KW-1185">Reference proteome</keyword>
<keyword evidence="4" id="KW-0539">Nucleus</keyword>
<feature type="non-terminal residue" evidence="8">
    <location>
        <position position="69"/>
    </location>
</feature>
<sequence length="69" mass="7477">FGWDASQGLGAGGDGRTSHIKVAHKLDMLGIGAANARDPNGIAWKQNRDFESVLRRLNEQVENGEEGEE</sequence>
<protein>
    <recommendedName>
        <fullName evidence="6">PinX1-related protein 1</fullName>
    </recommendedName>
</protein>
<evidence type="ECO:0000256" key="3">
    <source>
        <dbReference type="ARBA" id="ARBA00022552"/>
    </source>
</evidence>
<dbReference type="STRING" id="703135.A0A2A9NZ13"/>
<proteinExistence type="inferred from homology"/>
<name>A0A2A9NZ13_9AGAR</name>